<dbReference type="AlphaFoldDB" id="A0A3A9ZQF8"/>
<dbReference type="InterPro" id="IPR003826">
    <property type="entry name" value="AdoMetDC_fam_prok"/>
</dbReference>
<evidence type="ECO:0000256" key="2">
    <source>
        <dbReference type="ARBA" id="ARBA00022691"/>
    </source>
</evidence>
<dbReference type="Gene3D" id="3.60.90.10">
    <property type="entry name" value="S-adenosylmethionine decarboxylase"/>
    <property type="match status" value="1"/>
</dbReference>
<keyword evidence="4" id="KW-0068">Autocatalytic cleavage</keyword>
<name>A0A3A9ZQF8_9ACTN</name>
<sequence>MRETCRLLGNTARSELIEPFQPHGVTCVLVLAESHIVVTTWPEFELAHIDVFTCRADSDPDGAVRPILDLLGGTVALAGRVPRLALPTPAAA</sequence>
<reference evidence="11 12" key="1">
    <citation type="journal article" date="2004" name="Syst. Appl. Microbiol.">
        <title>Cryptoendolithic actinomycetes from antarctic sandstone rock samples: Micromonospora endolithica sp. nov. and two isolates related to Micromonospora coerulea Jensen 1932.</title>
        <authorList>
            <person name="Hirsch P."/>
            <person name="Mevs U."/>
            <person name="Kroppenstedt R.M."/>
            <person name="Schumann P."/>
            <person name="Stackebrandt E."/>
        </authorList>
    </citation>
    <scope>NUCLEOTIDE SEQUENCE [LARGE SCALE GENOMIC DNA]</scope>
    <source>
        <strain evidence="11 12">JCM 12677</strain>
    </source>
</reference>
<evidence type="ECO:0000256" key="4">
    <source>
        <dbReference type="ARBA" id="ARBA00022813"/>
    </source>
</evidence>
<keyword evidence="5" id="KW-0745">Spermidine biosynthesis</keyword>
<dbReference type="InterPro" id="IPR016067">
    <property type="entry name" value="S-AdoMet_deCO2ase_core"/>
</dbReference>
<evidence type="ECO:0000256" key="3">
    <source>
        <dbReference type="ARBA" id="ARBA00022793"/>
    </source>
</evidence>
<evidence type="ECO:0000256" key="9">
    <source>
        <dbReference type="ARBA" id="ARBA00023270"/>
    </source>
</evidence>
<keyword evidence="6" id="KW-0620">Polyamine biosynthesis</keyword>
<dbReference type="Pfam" id="PF02675">
    <property type="entry name" value="AdoMet_dc"/>
    <property type="match status" value="1"/>
</dbReference>
<dbReference type="OrthoDB" id="9793120at2"/>
<dbReference type="RefSeq" id="WP_120723843.1">
    <property type="nucleotide sequence ID" value="NZ_RBAK01000001.1"/>
</dbReference>
<comment type="caution">
    <text evidence="11">The sequence shown here is derived from an EMBL/GenBank/DDBJ whole genome shotgun (WGS) entry which is preliminary data.</text>
</comment>
<keyword evidence="8" id="KW-0456">Lyase</keyword>
<comment type="cofactor">
    <cofactor evidence="1">
        <name>pyruvate</name>
        <dbReference type="ChEBI" id="CHEBI:15361"/>
    </cofactor>
</comment>
<keyword evidence="12" id="KW-1185">Reference proteome</keyword>
<protein>
    <submittedName>
        <fullName evidence="11">S-adenosylmethionine decarboxylase proenzyme</fullName>
    </submittedName>
</protein>
<keyword evidence="3" id="KW-0210">Decarboxylase</keyword>
<evidence type="ECO:0000313" key="12">
    <source>
        <dbReference type="Proteomes" id="UP000281726"/>
    </source>
</evidence>
<evidence type="ECO:0000256" key="1">
    <source>
        <dbReference type="ARBA" id="ARBA00001928"/>
    </source>
</evidence>
<evidence type="ECO:0000313" key="11">
    <source>
        <dbReference type="EMBL" id="RKN50429.1"/>
    </source>
</evidence>
<dbReference type="GO" id="GO:0008295">
    <property type="term" value="P:spermidine biosynthetic process"/>
    <property type="evidence" value="ECO:0007669"/>
    <property type="project" value="UniProtKB-KW"/>
</dbReference>
<dbReference type="GO" id="GO:0004014">
    <property type="term" value="F:adenosylmethionine decarboxylase activity"/>
    <property type="evidence" value="ECO:0007669"/>
    <property type="project" value="InterPro"/>
</dbReference>
<gene>
    <name evidence="11" type="ORF">D7223_01130</name>
</gene>
<dbReference type="GO" id="GO:0005829">
    <property type="term" value="C:cytosol"/>
    <property type="evidence" value="ECO:0007669"/>
    <property type="project" value="TreeGrafter"/>
</dbReference>
<dbReference type="Proteomes" id="UP000281726">
    <property type="component" value="Unassembled WGS sequence"/>
</dbReference>
<evidence type="ECO:0000256" key="6">
    <source>
        <dbReference type="ARBA" id="ARBA00023115"/>
    </source>
</evidence>
<keyword evidence="2" id="KW-0949">S-adenosyl-L-methionine</keyword>
<accession>A0A3A9ZQF8</accession>
<keyword evidence="9" id="KW-0704">Schiff base</keyword>
<dbReference type="PANTHER" id="PTHR33866">
    <property type="entry name" value="S-ADENOSYLMETHIONINE DECARBOXYLASE PROENZYME"/>
    <property type="match status" value="1"/>
</dbReference>
<keyword evidence="10" id="KW-0670">Pyruvate</keyword>
<evidence type="ECO:0000256" key="8">
    <source>
        <dbReference type="ARBA" id="ARBA00023239"/>
    </source>
</evidence>
<dbReference type="SUPFAM" id="SSF56276">
    <property type="entry name" value="S-adenosylmethionine decarboxylase"/>
    <property type="match status" value="1"/>
</dbReference>
<evidence type="ECO:0000256" key="7">
    <source>
        <dbReference type="ARBA" id="ARBA00023145"/>
    </source>
</evidence>
<dbReference type="EMBL" id="RBAK01000001">
    <property type="protein sequence ID" value="RKN50429.1"/>
    <property type="molecule type" value="Genomic_DNA"/>
</dbReference>
<evidence type="ECO:0000256" key="10">
    <source>
        <dbReference type="ARBA" id="ARBA00023317"/>
    </source>
</evidence>
<evidence type="ECO:0000256" key="5">
    <source>
        <dbReference type="ARBA" id="ARBA00023066"/>
    </source>
</evidence>
<keyword evidence="7" id="KW-0865">Zymogen</keyword>
<dbReference type="PANTHER" id="PTHR33866:SF2">
    <property type="entry name" value="S-ADENOSYLMETHIONINE DECARBOXYLASE PROENZYME"/>
    <property type="match status" value="1"/>
</dbReference>
<organism evidence="11 12">
    <name type="scientific">Micromonospora endolithica</name>
    <dbReference type="NCBI Taxonomy" id="230091"/>
    <lineage>
        <taxon>Bacteria</taxon>
        <taxon>Bacillati</taxon>
        <taxon>Actinomycetota</taxon>
        <taxon>Actinomycetes</taxon>
        <taxon>Micromonosporales</taxon>
        <taxon>Micromonosporaceae</taxon>
        <taxon>Micromonospora</taxon>
    </lineage>
</organism>
<proteinExistence type="predicted"/>